<evidence type="ECO:0000256" key="1">
    <source>
        <dbReference type="SAM" id="MobiDB-lite"/>
    </source>
</evidence>
<keyword evidence="3" id="KW-1185">Reference proteome</keyword>
<feature type="region of interest" description="Disordered" evidence="1">
    <location>
        <begin position="91"/>
        <end position="115"/>
    </location>
</feature>
<organism evidence="2 3">
    <name type="scientific">Mycobacterium attenuatum</name>
    <dbReference type="NCBI Taxonomy" id="2341086"/>
    <lineage>
        <taxon>Bacteria</taxon>
        <taxon>Bacillati</taxon>
        <taxon>Actinomycetota</taxon>
        <taxon>Actinomycetes</taxon>
        <taxon>Mycobacteriales</taxon>
        <taxon>Mycobacteriaceae</taxon>
        <taxon>Mycobacterium</taxon>
    </lineage>
</organism>
<evidence type="ECO:0000313" key="2">
    <source>
        <dbReference type="EMBL" id="VBA43859.1"/>
    </source>
</evidence>
<evidence type="ECO:0000313" key="3">
    <source>
        <dbReference type="Proteomes" id="UP000273307"/>
    </source>
</evidence>
<accession>A0A498QFS9</accession>
<sequence>MPRLPRDPLATRNRGAAKLRSVHAAGPTATTRRRTRGAAVALGTLALTGAVTGATAVMRANSSPTVSVGRLAITLTAQDGFKLDTCANDNITSSSTTGADNETVSGNTSSTNNENTPMVNLYAEDLEIPFSVSYEPPPGEEATIILESRPLHAIGDTSPISQREYDAFSNQQATTNDVYYDLGYNGAFEYELTPNDLVLTKSSWQLYYDDLNSDNQQLLRDYRATMFDDGIGSALADDGNGIYGIDVPLPDPPVLNPFSGPVIRNYPPGDIQLVEFDPSPEGN</sequence>
<dbReference type="AlphaFoldDB" id="A0A498QFS9"/>
<feature type="compositionally biased region" description="Low complexity" evidence="1">
    <location>
        <begin position="101"/>
        <end position="115"/>
    </location>
</feature>
<gene>
    <name evidence="2" type="ORF">LAUMK136_05332</name>
</gene>
<feature type="compositionally biased region" description="Polar residues" evidence="1">
    <location>
        <begin position="91"/>
        <end position="100"/>
    </location>
</feature>
<reference evidence="2 3" key="1">
    <citation type="submission" date="2018-09" db="EMBL/GenBank/DDBJ databases">
        <authorList>
            <person name="Tagini F."/>
        </authorList>
    </citation>
    <scope>NUCLEOTIDE SEQUENCE [LARGE SCALE GENOMIC DNA]</scope>
    <source>
        <strain evidence="2 3">MK136</strain>
    </source>
</reference>
<feature type="region of interest" description="Disordered" evidence="1">
    <location>
        <begin position="1"/>
        <end position="35"/>
    </location>
</feature>
<protein>
    <submittedName>
        <fullName evidence="2">Uncharacterized protein</fullName>
    </submittedName>
</protein>
<dbReference type="Proteomes" id="UP000273307">
    <property type="component" value="Unassembled WGS sequence"/>
</dbReference>
<name>A0A498QFS9_9MYCO</name>
<dbReference type="EMBL" id="UPHP01000142">
    <property type="protein sequence ID" value="VBA43859.1"/>
    <property type="molecule type" value="Genomic_DNA"/>
</dbReference>
<proteinExistence type="predicted"/>